<feature type="transmembrane region" description="Helical" evidence="8">
    <location>
        <begin position="100"/>
        <end position="119"/>
    </location>
</feature>
<feature type="transmembrane region" description="Helical" evidence="8">
    <location>
        <begin position="167"/>
        <end position="188"/>
    </location>
</feature>
<evidence type="ECO:0000256" key="5">
    <source>
        <dbReference type="ARBA" id="ARBA00022692"/>
    </source>
</evidence>
<comment type="subcellular location">
    <subcellularLocation>
        <location evidence="1">Cell membrane</location>
        <topology evidence="1">Multi-pass membrane protein</topology>
    </subcellularLocation>
</comment>
<gene>
    <name evidence="9" type="ORF">A605_02195</name>
</gene>
<protein>
    <recommendedName>
        <fullName evidence="11">Permease</fullName>
    </recommendedName>
</protein>
<accession>M1NJ76</accession>
<keyword evidence="4" id="KW-1003">Cell membrane</keyword>
<dbReference type="Gene3D" id="1.20.1530.20">
    <property type="match status" value="1"/>
</dbReference>
<evidence type="ECO:0000256" key="7">
    <source>
        <dbReference type="ARBA" id="ARBA00023136"/>
    </source>
</evidence>
<dbReference type="AlphaFoldDB" id="M1NJ76"/>
<feature type="transmembrane region" description="Helical" evidence="8">
    <location>
        <begin position="65"/>
        <end position="88"/>
    </location>
</feature>
<dbReference type="STRING" id="1121362.A605_02195"/>
<dbReference type="KEGG" id="chn:A605_02195"/>
<dbReference type="Proteomes" id="UP000011723">
    <property type="component" value="Chromosome"/>
</dbReference>
<dbReference type="HOGENOM" id="CLU_056175_2_2_11"/>
<evidence type="ECO:0000313" key="10">
    <source>
        <dbReference type="Proteomes" id="UP000011723"/>
    </source>
</evidence>
<dbReference type="InterPro" id="IPR038770">
    <property type="entry name" value="Na+/solute_symporter_sf"/>
</dbReference>
<organism evidence="9 10">
    <name type="scientific">Corynebacterium halotolerans YIM 70093 = DSM 44683</name>
    <dbReference type="NCBI Taxonomy" id="1121362"/>
    <lineage>
        <taxon>Bacteria</taxon>
        <taxon>Bacillati</taxon>
        <taxon>Actinomycetota</taxon>
        <taxon>Actinomycetes</taxon>
        <taxon>Mycobacteriales</taxon>
        <taxon>Corynebacteriaceae</taxon>
        <taxon>Corynebacterium</taxon>
    </lineage>
</organism>
<dbReference type="PATRIC" id="fig|1121362.3.peg.436"/>
<keyword evidence="10" id="KW-1185">Reference proteome</keyword>
<keyword evidence="3" id="KW-0813">Transport</keyword>
<dbReference type="RefSeq" id="WP_015399876.1">
    <property type="nucleotide sequence ID" value="NC_020302.1"/>
</dbReference>
<dbReference type="PANTHER" id="PTHR36838:SF3">
    <property type="entry name" value="TRANSPORTER AUXIN EFFLUX CARRIER EC FAMILY"/>
    <property type="match status" value="1"/>
</dbReference>
<proteinExistence type="inferred from homology"/>
<dbReference type="EMBL" id="CP003697">
    <property type="protein sequence ID" value="AGF71453.1"/>
    <property type="molecule type" value="Genomic_DNA"/>
</dbReference>
<dbReference type="GO" id="GO:0055085">
    <property type="term" value="P:transmembrane transport"/>
    <property type="evidence" value="ECO:0007669"/>
    <property type="project" value="InterPro"/>
</dbReference>
<feature type="transmembrane region" description="Helical" evidence="8">
    <location>
        <begin position="200"/>
        <end position="223"/>
    </location>
</feature>
<dbReference type="InterPro" id="IPR004776">
    <property type="entry name" value="Mem_transp_PIN-like"/>
</dbReference>
<keyword evidence="7 8" id="KW-0472">Membrane</keyword>
<evidence type="ECO:0000256" key="8">
    <source>
        <dbReference type="SAM" id="Phobius"/>
    </source>
</evidence>
<reference evidence="9 10" key="1">
    <citation type="journal article" date="2012" name="Stand. Genomic Sci.">
        <title>Genome sequence of the halotolerant bacterium Corynebacterium halotolerans type strain YIM 70093(T) (= DSM 44683(T)).</title>
        <authorList>
            <person name="Ruckert C."/>
            <person name="Albersmeier A."/>
            <person name="Al-Dilaimi A."/>
            <person name="Niehaus K."/>
            <person name="Szczepanowski R."/>
            <person name="Kalinowski J."/>
        </authorList>
    </citation>
    <scope>NUCLEOTIDE SEQUENCE [LARGE SCALE GENOMIC DNA]</scope>
    <source>
        <strain evidence="9">YIM 70093</strain>
    </source>
</reference>
<dbReference type="eggNOG" id="COG0679">
    <property type="taxonomic scope" value="Bacteria"/>
</dbReference>
<feature type="transmembrane region" description="Helical" evidence="8">
    <location>
        <begin position="125"/>
        <end position="146"/>
    </location>
</feature>
<name>M1NJ76_9CORY</name>
<dbReference type="GO" id="GO:0005886">
    <property type="term" value="C:plasma membrane"/>
    <property type="evidence" value="ECO:0007669"/>
    <property type="project" value="UniProtKB-SubCell"/>
</dbReference>
<evidence type="ECO:0000256" key="3">
    <source>
        <dbReference type="ARBA" id="ARBA00022448"/>
    </source>
</evidence>
<keyword evidence="5 8" id="KW-0812">Transmembrane</keyword>
<feature type="transmembrane region" description="Helical" evidence="8">
    <location>
        <begin position="293"/>
        <end position="312"/>
    </location>
</feature>
<comment type="similarity">
    <text evidence="2">Belongs to the auxin efflux carrier (TC 2.A.69) family.</text>
</comment>
<dbReference type="PANTHER" id="PTHR36838">
    <property type="entry name" value="AUXIN EFFLUX CARRIER FAMILY PROTEIN"/>
    <property type="match status" value="1"/>
</dbReference>
<evidence type="ECO:0008006" key="11">
    <source>
        <dbReference type="Google" id="ProtNLM"/>
    </source>
</evidence>
<feature type="transmembrane region" description="Helical" evidence="8">
    <location>
        <begin position="260"/>
        <end position="281"/>
    </location>
</feature>
<sequence>MSGVVTGFAIILAVIAVGYLLARRGVIGGGSERLMFNRVAFFAATPALLFSSVAESDPGHFLSPVVLVIFLATAATAAVYCVISAFAFRQDVATTAMGAASSSYFNSVNIGLPVSIYVIGDATHVVPVLVLQMVVFTPMILAAIGTDNTAGAGGRSTGAKVAEAVKNALLSPVVLASFAGLAVSLADITIPEPVMAPIEILGGASIPMILMSFGASLVSGGALSSAEDRPGAITATLLKVVGMPLIAWLLGLALGLDGDMLYVAVILAALPTAQNVYNYAATYERGMTVARDSVFLTTFASLPAMLVIALLFGR</sequence>
<evidence type="ECO:0000256" key="4">
    <source>
        <dbReference type="ARBA" id="ARBA00022475"/>
    </source>
</evidence>
<evidence type="ECO:0000256" key="1">
    <source>
        <dbReference type="ARBA" id="ARBA00004651"/>
    </source>
</evidence>
<dbReference type="Pfam" id="PF03547">
    <property type="entry name" value="Mem_trans"/>
    <property type="match status" value="1"/>
</dbReference>
<feature type="transmembrane region" description="Helical" evidence="8">
    <location>
        <begin position="34"/>
        <end position="53"/>
    </location>
</feature>
<evidence type="ECO:0000256" key="6">
    <source>
        <dbReference type="ARBA" id="ARBA00022989"/>
    </source>
</evidence>
<keyword evidence="6 8" id="KW-1133">Transmembrane helix</keyword>
<feature type="transmembrane region" description="Helical" evidence="8">
    <location>
        <begin position="235"/>
        <end position="254"/>
    </location>
</feature>
<evidence type="ECO:0000256" key="2">
    <source>
        <dbReference type="ARBA" id="ARBA00010145"/>
    </source>
</evidence>
<dbReference type="OrthoDB" id="5405318at2"/>
<evidence type="ECO:0000313" key="9">
    <source>
        <dbReference type="EMBL" id="AGF71453.1"/>
    </source>
</evidence>
<feature type="transmembrane region" description="Helical" evidence="8">
    <location>
        <begin position="6"/>
        <end position="22"/>
    </location>
</feature>